<accession>A0ACB7Y569</accession>
<name>A0ACB7Y569_9ERIC</name>
<protein>
    <submittedName>
        <fullName evidence="1">Uncharacterized protein</fullName>
    </submittedName>
</protein>
<proteinExistence type="predicted"/>
<keyword evidence="2" id="KW-1185">Reference proteome</keyword>
<sequence length="1049" mass="115636">MVKEKVVVGFEEEVERLLEKLGDGGVGKSLEIISLIGAGGGGKTTLARKVYDHPFTSYTFEIRAWIYISQDYHRTKKRDLLIGILESVNPGNYENRSDDKLGEDILKCLKGRKYFIVMDDIWGIEAWNDIQRSFPKEWNGSKVLFTNHASTFTLYRIDNKILCEDNLINRRLERNIPTPPDTFSILSVTCHITTYLHQGPDHQGPRLQLFLRLPASSDLVEGIPDPSAWILKTLQWTRWYPNLLIRAGCPPRGILAAEGITNKKPVTVAQVRASSGCLVGNGGAEICQKQRKQKDNNLSSSSLSNKDRPVTSEPWARGQVGHHVSPRGVLLPMVMMACLNHRRDSLRVRTAGISSRRPFSVYNVVAGSPFLQAFSAPFLASFSAGAFNRRDLALFPGMEELSSRTELDSFGAIDPRATERIVALSRSVMLYVSSARGESGTFLTRRPFDSNDLAKENQGKGEGEHGFGETAAGTQPAVTSNPLAQGADTYASAPSSSSTWQKAPADPDIIQLLAVGMPPSPYVHYVSGNPREMEEFRIIYLVIVLVKRNNLQLSKPELMLMYNMGHNLSHSRYFFSTRLGFDHVVSRLTDTDKWVVEHVKVSDNFEFGPTDMQFDWLLRDPNDPCRDPIPRFRGTPRLRAGRSWNRLIALLSCPGRDAPSLQGYEPKYKGFAAQKLRTLVAAVPVDPMAPRCNLRAILKEKEEQAQLLSAAAATTTATTRGGCKPISSFHRPTPRPPLLTSQALLTGGRRWRSRPRRGSAPKRRTHVIVEEGADDVATEVHPFALIVEKPRGGGGGGGGILTAEDSLDEDVTLGRAVLGMTSLLKDMASLPHSRAESNTLFFFHMVTVELLNSWANWRKKSKDNADKANAAEVRAQTAKETAASVETQVLDLNKLTEVAEQRATEVEKKAADAEEENRKLTADLAVAEVEKKRAADELEQLKAGLPKMLTDAEAKGAAQAGEEYADELEEIKAEAEVKIARDTSGLLHSGYNVGLDVFDLLADDPCREPPAVLALVLSLHLAEATKRLDKAERQARVAVGQTSTPAVDA</sequence>
<comment type="caution">
    <text evidence="1">The sequence shown here is derived from an EMBL/GenBank/DDBJ whole genome shotgun (WGS) entry which is preliminary data.</text>
</comment>
<organism evidence="1 2">
    <name type="scientific">Vaccinium darrowii</name>
    <dbReference type="NCBI Taxonomy" id="229202"/>
    <lineage>
        <taxon>Eukaryota</taxon>
        <taxon>Viridiplantae</taxon>
        <taxon>Streptophyta</taxon>
        <taxon>Embryophyta</taxon>
        <taxon>Tracheophyta</taxon>
        <taxon>Spermatophyta</taxon>
        <taxon>Magnoliopsida</taxon>
        <taxon>eudicotyledons</taxon>
        <taxon>Gunneridae</taxon>
        <taxon>Pentapetalae</taxon>
        <taxon>asterids</taxon>
        <taxon>Ericales</taxon>
        <taxon>Ericaceae</taxon>
        <taxon>Vaccinioideae</taxon>
        <taxon>Vaccinieae</taxon>
        <taxon>Vaccinium</taxon>
    </lineage>
</organism>
<evidence type="ECO:0000313" key="2">
    <source>
        <dbReference type="Proteomes" id="UP000828048"/>
    </source>
</evidence>
<dbReference type="Proteomes" id="UP000828048">
    <property type="component" value="Chromosome 5"/>
</dbReference>
<evidence type="ECO:0000313" key="1">
    <source>
        <dbReference type="EMBL" id="KAH7848100.1"/>
    </source>
</evidence>
<reference evidence="1 2" key="1">
    <citation type="journal article" date="2021" name="Hortic Res">
        <title>High-quality reference genome and annotation aids understanding of berry development for evergreen blueberry (Vaccinium darrowii).</title>
        <authorList>
            <person name="Yu J."/>
            <person name="Hulse-Kemp A.M."/>
            <person name="Babiker E."/>
            <person name="Staton M."/>
        </authorList>
    </citation>
    <scope>NUCLEOTIDE SEQUENCE [LARGE SCALE GENOMIC DNA]</scope>
    <source>
        <strain evidence="2">cv. NJ 8807/NJ 8810</strain>
        <tissue evidence="1">Young leaf</tissue>
    </source>
</reference>
<dbReference type="EMBL" id="CM037155">
    <property type="protein sequence ID" value="KAH7848100.1"/>
    <property type="molecule type" value="Genomic_DNA"/>
</dbReference>
<gene>
    <name evidence="1" type="ORF">Vadar_033797</name>
</gene>